<accession>A0A1B0CFY6</accession>
<protein>
    <recommendedName>
        <fullName evidence="2">ITPR-interacting domain-containing protein</fullName>
    </recommendedName>
</protein>
<dbReference type="Proteomes" id="UP000092461">
    <property type="component" value="Unassembled WGS sequence"/>
</dbReference>
<organism evidence="3 4">
    <name type="scientific">Lutzomyia longipalpis</name>
    <name type="common">Sand fly</name>
    <dbReference type="NCBI Taxonomy" id="7200"/>
    <lineage>
        <taxon>Eukaryota</taxon>
        <taxon>Metazoa</taxon>
        <taxon>Ecdysozoa</taxon>
        <taxon>Arthropoda</taxon>
        <taxon>Hexapoda</taxon>
        <taxon>Insecta</taxon>
        <taxon>Pterygota</taxon>
        <taxon>Neoptera</taxon>
        <taxon>Endopterygota</taxon>
        <taxon>Diptera</taxon>
        <taxon>Nematocera</taxon>
        <taxon>Psychodoidea</taxon>
        <taxon>Psychodidae</taxon>
        <taxon>Lutzomyia</taxon>
        <taxon>Lutzomyia</taxon>
    </lineage>
</organism>
<keyword evidence="4" id="KW-1185">Reference proteome</keyword>
<dbReference type="CTD" id="37039"/>
<evidence type="ECO:0000313" key="3">
    <source>
        <dbReference type="EnsemblMetazoa" id="LLOJ003287-PA"/>
    </source>
</evidence>
<feature type="compositionally biased region" description="Low complexity" evidence="1">
    <location>
        <begin position="145"/>
        <end position="158"/>
    </location>
</feature>
<dbReference type="Pfam" id="PF14722">
    <property type="entry name" value="KRAP_IP3R_bind"/>
    <property type="match status" value="1"/>
</dbReference>
<dbReference type="InterPro" id="IPR043444">
    <property type="entry name" value="TESPA1-like"/>
</dbReference>
<dbReference type="KEGG" id="lll:129792967"/>
<dbReference type="PANTHER" id="PTHR17469:SF15">
    <property type="entry name" value="ITPR-INTERACTING DOMAIN-CONTAINING PROTEIN"/>
    <property type="match status" value="1"/>
</dbReference>
<dbReference type="VEuPathDB" id="VectorBase:LLONM1_002906"/>
<dbReference type="AlphaFoldDB" id="A0A1B0CFY6"/>
<feature type="region of interest" description="Disordered" evidence="1">
    <location>
        <begin position="142"/>
        <end position="178"/>
    </location>
</feature>
<reference evidence="3" key="1">
    <citation type="submission" date="2020-05" db="UniProtKB">
        <authorList>
            <consortium name="EnsemblMetazoa"/>
        </authorList>
    </citation>
    <scope>IDENTIFICATION</scope>
    <source>
        <strain evidence="3">Jacobina</strain>
    </source>
</reference>
<dbReference type="RefSeq" id="XP_055688439.1">
    <property type="nucleotide sequence ID" value="XM_055832464.1"/>
</dbReference>
<dbReference type="GeneID" id="129792967"/>
<dbReference type="GO" id="GO:0005102">
    <property type="term" value="F:signaling receptor binding"/>
    <property type="evidence" value="ECO:0007669"/>
    <property type="project" value="InterPro"/>
</dbReference>
<dbReference type="PANTHER" id="PTHR17469">
    <property type="entry name" value="SPERM SPECIFIC ANTIGEN 2-RELATED"/>
    <property type="match status" value="1"/>
</dbReference>
<dbReference type="EnsemblMetazoa" id="LLOJ003287-RA">
    <property type="protein sequence ID" value="LLOJ003287-PA"/>
    <property type="gene ID" value="LLOJ003287"/>
</dbReference>
<dbReference type="OrthoDB" id="6088188at2759"/>
<dbReference type="SMART" id="SM01257">
    <property type="entry name" value="KRAP_IP3R_bind"/>
    <property type="match status" value="1"/>
</dbReference>
<dbReference type="InterPro" id="IPR029325">
    <property type="entry name" value="ITPR-bd"/>
</dbReference>
<evidence type="ECO:0000256" key="1">
    <source>
        <dbReference type="SAM" id="MobiDB-lite"/>
    </source>
</evidence>
<evidence type="ECO:0000313" key="4">
    <source>
        <dbReference type="Proteomes" id="UP000092461"/>
    </source>
</evidence>
<proteinExistence type="predicted"/>
<evidence type="ECO:0000259" key="2">
    <source>
        <dbReference type="SMART" id="SM01257"/>
    </source>
</evidence>
<feature type="domain" description="ITPR-interacting" evidence="2">
    <location>
        <begin position="191"/>
        <end position="318"/>
    </location>
</feature>
<dbReference type="EMBL" id="AJWK01010561">
    <property type="status" value="NOT_ANNOTATED_CDS"/>
    <property type="molecule type" value="Genomic_DNA"/>
</dbReference>
<dbReference type="VEuPathDB" id="VectorBase:LLOJ003287"/>
<name>A0A1B0CFY6_LUTLO</name>
<sequence length="318" mass="35651">MESFTSLGRRKISELYQKLSANRAKYIEIREKRMEAKRILQEVHDGARECDESDDGDTPKVGIDEPPLFPIEDDFAEIPEAPGRAELGTWKRVGIGEIGRSSSANPRKPMRKGLSEIGRRFSEMDDDPEVPAMLVAECQNSYPDTKSSSFTSSLTIKSDPGMNNNPKSLPASPTPRFTRKDAREDIPRHRPSLLHDISTQSDSSRCSSVESLLEARKPDAETILINLGFGPVQSEDILSRIPKRFLKPSQVRGIDTESFLKQQQLANHLHEHSVLGYRGLVGNPHTPPSLIVAKIMERFQANEQQRILSDLNGNHQMT</sequence>